<feature type="domain" description="Carboxylesterase type B" evidence="3">
    <location>
        <begin position="3"/>
        <end position="144"/>
    </location>
</feature>
<proteinExistence type="inferred from homology"/>
<keyword evidence="5" id="KW-1185">Reference proteome</keyword>
<comment type="caution">
    <text evidence="4">The sequence shown here is derived from an EMBL/GenBank/DDBJ whole genome shotgun (WGS) entry which is preliminary data.</text>
</comment>
<evidence type="ECO:0000259" key="3">
    <source>
        <dbReference type="Pfam" id="PF00135"/>
    </source>
</evidence>
<dbReference type="Pfam" id="PF00135">
    <property type="entry name" value="COesterase"/>
    <property type="match status" value="1"/>
</dbReference>
<dbReference type="GO" id="GO:0016787">
    <property type="term" value="F:hydrolase activity"/>
    <property type="evidence" value="ECO:0007669"/>
    <property type="project" value="UniProtKB-KW"/>
</dbReference>
<reference evidence="4 5" key="1">
    <citation type="submission" date="2017-04" db="EMBL/GenBank/DDBJ databases">
        <title>Draft genome sequence of Tuber borchii Vittad., a whitish edible truffle.</title>
        <authorList>
            <consortium name="DOE Joint Genome Institute"/>
            <person name="Murat C."/>
            <person name="Kuo A."/>
            <person name="Barry K.W."/>
            <person name="Clum A."/>
            <person name="Dockter R.B."/>
            <person name="Fauchery L."/>
            <person name="Iotti M."/>
            <person name="Kohler A."/>
            <person name="Labutti K."/>
            <person name="Lindquist E.A."/>
            <person name="Lipzen A."/>
            <person name="Ohm R.A."/>
            <person name="Wang M."/>
            <person name="Grigoriev I.V."/>
            <person name="Zambonelli A."/>
            <person name="Martin F.M."/>
        </authorList>
    </citation>
    <scope>NUCLEOTIDE SEQUENCE [LARGE SCALE GENOMIC DNA]</scope>
    <source>
        <strain evidence="4 5">Tbo3840</strain>
    </source>
</reference>
<dbReference type="InterPro" id="IPR029058">
    <property type="entry name" value="AB_hydrolase_fold"/>
</dbReference>
<dbReference type="OrthoDB" id="3200163at2759"/>
<gene>
    <name evidence="4" type="ORF">B9Z19DRAFT_1069079</name>
</gene>
<name>A0A2T6ZCW2_TUBBO</name>
<evidence type="ECO:0000256" key="2">
    <source>
        <dbReference type="ARBA" id="ARBA00022801"/>
    </source>
</evidence>
<dbReference type="Proteomes" id="UP000244722">
    <property type="component" value="Unassembled WGS sequence"/>
</dbReference>
<dbReference type="InterPro" id="IPR002018">
    <property type="entry name" value="CarbesteraseB"/>
</dbReference>
<evidence type="ECO:0000313" key="4">
    <source>
        <dbReference type="EMBL" id="PUU73335.1"/>
    </source>
</evidence>
<dbReference type="PANTHER" id="PTHR43142:SF1">
    <property type="entry name" value="CARBOXYLIC ESTER HYDROLASE"/>
    <property type="match status" value="1"/>
</dbReference>
<dbReference type="EMBL" id="NESQ01000387">
    <property type="protein sequence ID" value="PUU73335.1"/>
    <property type="molecule type" value="Genomic_DNA"/>
</dbReference>
<keyword evidence="2 4" id="KW-0378">Hydrolase</keyword>
<accession>A0A2T6ZCW2</accession>
<protein>
    <submittedName>
        <fullName evidence="4">Alpha/Beta hydrolase protein</fullName>
    </submittedName>
</protein>
<dbReference type="AlphaFoldDB" id="A0A2T6ZCW2"/>
<sequence>MVESYPAEIDCTSHGPMCPQSIFDEEGFFFRIPENQRKRAAADLTQDEFECLNLVITVPSSILNSPDSEEILPVFVNIHRGANKWISSSVPLLDMANFVKKSMDIGKPIVAVGINYRLNIFGYGVLPGGLGANNGLLDQRLALKVGAEAHPWLPRQFKDGYFRFQGVVQSWDYAEWNVERLRPQRQSLGIDLSKEIAKNLGADVEKEGLEEVLKAAPAQDVVGAIEKGGFDFSQYTDDEGFSRGGGGRQGSVYAPRIPLVPPENMIAAFRSPGATGEALLSTYQIPTSTPPSPVPAVTKRVHDRTLQFLSDILVSFPNPTSLQPGAARTSRRNYIFPEETHQAMSKVQAAMQEHFISSIRGDVLFEAAEGEGMKYGPVGKVAAGWKKDSRNVRLGRIWKG</sequence>
<dbReference type="SUPFAM" id="SSF53474">
    <property type="entry name" value="alpha/beta-Hydrolases"/>
    <property type="match status" value="1"/>
</dbReference>
<organism evidence="4 5">
    <name type="scientific">Tuber borchii</name>
    <name type="common">White truffle</name>
    <dbReference type="NCBI Taxonomy" id="42251"/>
    <lineage>
        <taxon>Eukaryota</taxon>
        <taxon>Fungi</taxon>
        <taxon>Dikarya</taxon>
        <taxon>Ascomycota</taxon>
        <taxon>Pezizomycotina</taxon>
        <taxon>Pezizomycetes</taxon>
        <taxon>Pezizales</taxon>
        <taxon>Tuberaceae</taxon>
        <taxon>Tuber</taxon>
    </lineage>
</organism>
<evidence type="ECO:0000256" key="1">
    <source>
        <dbReference type="ARBA" id="ARBA00005964"/>
    </source>
</evidence>
<evidence type="ECO:0000313" key="5">
    <source>
        <dbReference type="Proteomes" id="UP000244722"/>
    </source>
</evidence>
<dbReference type="PANTHER" id="PTHR43142">
    <property type="entry name" value="CARBOXYLIC ESTER HYDROLASE"/>
    <property type="match status" value="1"/>
</dbReference>
<dbReference type="STRING" id="42251.A0A2T6ZCW2"/>
<comment type="similarity">
    <text evidence="1">Belongs to the type-B carboxylesterase/lipase family.</text>
</comment>
<dbReference type="Gene3D" id="3.40.50.1820">
    <property type="entry name" value="alpha/beta hydrolase"/>
    <property type="match status" value="1"/>
</dbReference>